<evidence type="ECO:0008006" key="3">
    <source>
        <dbReference type="Google" id="ProtNLM"/>
    </source>
</evidence>
<evidence type="ECO:0000313" key="1">
    <source>
        <dbReference type="EMBL" id="PSN93971.1"/>
    </source>
</evidence>
<proteinExistence type="predicted"/>
<protein>
    <recommendedName>
        <fullName evidence="3">Glycoside hydrolase family 5 domain-containing protein</fullName>
    </recommendedName>
</protein>
<dbReference type="AlphaFoldDB" id="A0A2R6B5P5"/>
<dbReference type="Gene3D" id="3.20.20.80">
    <property type="entry name" value="Glycosidases"/>
    <property type="match status" value="1"/>
</dbReference>
<dbReference type="Proteomes" id="UP000241284">
    <property type="component" value="Unassembled WGS sequence"/>
</dbReference>
<organism evidence="1 2">
    <name type="scientific">Candidatus Marsarchaeota G2 archaeon ECH_B_2</name>
    <dbReference type="NCBI Taxonomy" id="1978160"/>
    <lineage>
        <taxon>Archaea</taxon>
        <taxon>Candidatus Marsarchaeota</taxon>
        <taxon>Candidatus Marsarchaeota group 2</taxon>
    </lineage>
</organism>
<gene>
    <name evidence="1" type="ORF">B9Q06_10760</name>
</gene>
<name>A0A2R6B5P5_9ARCH</name>
<accession>A0A2R6B5P5</accession>
<reference evidence="1 2" key="1">
    <citation type="submission" date="2017-04" db="EMBL/GenBank/DDBJ databases">
        <title>Novel microbial lineages endemic to geothermal iron-oxide mats fill important gaps in the evolutionary history of Archaea.</title>
        <authorList>
            <person name="Jay Z.J."/>
            <person name="Beam J.P."/>
            <person name="Dlakic M."/>
            <person name="Rusch D.B."/>
            <person name="Kozubal M.A."/>
            <person name="Inskeep W.P."/>
        </authorList>
    </citation>
    <scope>NUCLEOTIDE SEQUENCE [LARGE SCALE GENOMIC DNA]</scope>
    <source>
        <strain evidence="1">ECH_B_2</strain>
    </source>
</reference>
<dbReference type="EMBL" id="NEXH01000035">
    <property type="protein sequence ID" value="PSN93971.1"/>
    <property type="molecule type" value="Genomic_DNA"/>
</dbReference>
<sequence length="144" mass="16362">MLGYYSSLNDSVVRWQVSEAEAAGLSFFIVSWWGPLGSNRDDNEINLAALNFFSVLASMHTRFKAAIMIDAYNDSLGYSGYLYDYECVYRNYVVPYNSSYLYFEGKPLLVVFNTPDPMSLHPPLTNLFTLETVGNIPNPVDWLL</sequence>
<evidence type="ECO:0000313" key="2">
    <source>
        <dbReference type="Proteomes" id="UP000241284"/>
    </source>
</evidence>
<comment type="caution">
    <text evidence="1">The sequence shown here is derived from an EMBL/GenBank/DDBJ whole genome shotgun (WGS) entry which is preliminary data.</text>
</comment>